<name>A0A814PCV0_9BILA</name>
<proteinExistence type="predicted"/>
<evidence type="ECO:0000256" key="1">
    <source>
        <dbReference type="SAM" id="MobiDB-lite"/>
    </source>
</evidence>
<accession>A0A814PCV0</accession>
<keyword evidence="4" id="KW-1185">Reference proteome</keyword>
<evidence type="ECO:0000313" key="4">
    <source>
        <dbReference type="Proteomes" id="UP000663832"/>
    </source>
</evidence>
<dbReference type="Proteomes" id="UP000663877">
    <property type="component" value="Unassembled WGS sequence"/>
</dbReference>
<feature type="compositionally biased region" description="Polar residues" evidence="1">
    <location>
        <begin position="94"/>
        <end position="121"/>
    </location>
</feature>
<dbReference type="EMBL" id="CAJNOI010000128">
    <property type="protein sequence ID" value="CAF1103932.1"/>
    <property type="molecule type" value="Genomic_DNA"/>
</dbReference>
<feature type="region of interest" description="Disordered" evidence="1">
    <location>
        <begin position="1"/>
        <end position="204"/>
    </location>
</feature>
<protein>
    <submittedName>
        <fullName evidence="2">Uncharacterized protein</fullName>
    </submittedName>
</protein>
<evidence type="ECO:0000313" key="5">
    <source>
        <dbReference type="Proteomes" id="UP000663877"/>
    </source>
</evidence>
<feature type="compositionally biased region" description="Low complexity" evidence="1">
    <location>
        <begin position="68"/>
        <end position="93"/>
    </location>
</feature>
<reference evidence="2" key="1">
    <citation type="submission" date="2021-02" db="EMBL/GenBank/DDBJ databases">
        <authorList>
            <person name="Nowell W R."/>
        </authorList>
    </citation>
    <scope>NUCLEOTIDE SEQUENCE</scope>
</reference>
<feature type="compositionally biased region" description="Basic and acidic residues" evidence="1">
    <location>
        <begin position="1"/>
        <end position="11"/>
    </location>
</feature>
<feature type="compositionally biased region" description="Low complexity" evidence="1">
    <location>
        <begin position="122"/>
        <end position="137"/>
    </location>
</feature>
<feature type="compositionally biased region" description="Polar residues" evidence="1">
    <location>
        <begin position="154"/>
        <end position="173"/>
    </location>
</feature>
<dbReference type="OrthoDB" id="10058400at2759"/>
<feature type="compositionally biased region" description="Acidic residues" evidence="1">
    <location>
        <begin position="418"/>
        <end position="467"/>
    </location>
</feature>
<feature type="compositionally biased region" description="Low complexity" evidence="1">
    <location>
        <begin position="174"/>
        <end position="204"/>
    </location>
</feature>
<feature type="compositionally biased region" description="Basic and acidic residues" evidence="1">
    <location>
        <begin position="19"/>
        <end position="31"/>
    </location>
</feature>
<dbReference type="EMBL" id="CAJNOM010002007">
    <property type="protein sequence ID" value="CAF1624505.1"/>
    <property type="molecule type" value="Genomic_DNA"/>
</dbReference>
<feature type="compositionally biased region" description="Basic and acidic residues" evidence="1">
    <location>
        <begin position="44"/>
        <end position="63"/>
    </location>
</feature>
<evidence type="ECO:0000313" key="2">
    <source>
        <dbReference type="EMBL" id="CAF1103932.1"/>
    </source>
</evidence>
<organism evidence="2 5">
    <name type="scientific">Adineta steineri</name>
    <dbReference type="NCBI Taxonomy" id="433720"/>
    <lineage>
        <taxon>Eukaryota</taxon>
        <taxon>Metazoa</taxon>
        <taxon>Spiralia</taxon>
        <taxon>Gnathifera</taxon>
        <taxon>Rotifera</taxon>
        <taxon>Eurotatoria</taxon>
        <taxon>Bdelloidea</taxon>
        <taxon>Adinetida</taxon>
        <taxon>Adinetidae</taxon>
        <taxon>Adineta</taxon>
    </lineage>
</organism>
<dbReference type="AlphaFoldDB" id="A0A814PCV0"/>
<comment type="caution">
    <text evidence="2">The sequence shown here is derived from an EMBL/GenBank/DDBJ whole genome shotgun (WGS) entry which is preliminary data.</text>
</comment>
<evidence type="ECO:0000313" key="3">
    <source>
        <dbReference type="EMBL" id="CAF1624505.1"/>
    </source>
</evidence>
<dbReference type="Proteomes" id="UP000663832">
    <property type="component" value="Unassembled WGS sequence"/>
</dbReference>
<sequence>MKRNIQNEKDVQASQTKRIRGDTSMRQKENNFDNGIASQKRSSKKDTQHMKDNQFGSESDHENGNNITTSTPTTSGTSFSSSSKRLPLSQRPSTQANQKITTEHNASQLITLSDSTNCSIGSRTSSSKTTLSKGSTKANSTSIKPIDNTDRNASHSNSQVRSSSASINKNPIINTQNFTTSSTFNDRATSQRSSSSSSFLDLNNSRSNDFPTHSLIEGSIEYRELKRMYAREQSLVDEWRKDYQVLKTQLNYLKSNTIPRPTAAVTEWLEELFHLMKDNKAFPGDGRNLKSIGEDLGLEPENLVTVAARTPQKSALKLFRLLYPTIGNRAACVSISKLPKEQLQNIYSEIFSHHIIIFSLSNLVYVRTLHPNLTFHMTDMKNAIGTSIRSARSELRRSERYQLQHINVIEHDERIDAASDDDNNENEDGDNDDEEKENDDDDDNQEDDSDVDNMIVDDEIDEAEDDN</sequence>
<gene>
    <name evidence="2" type="ORF">BJG266_LOCUS21510</name>
    <name evidence="3" type="ORF">QVE165_LOCUS56261</name>
</gene>
<feature type="region of interest" description="Disordered" evidence="1">
    <location>
        <begin position="411"/>
        <end position="467"/>
    </location>
</feature>